<accession>A0ABR9F0H3</accession>
<protein>
    <submittedName>
        <fullName evidence="1">Uncharacterized protein</fullName>
    </submittedName>
</protein>
<gene>
    <name evidence="1" type="ORF">EI168_07340</name>
</gene>
<organism evidence="1 2">
    <name type="scientific">Halomonas casei</name>
    <dbReference type="NCBI Taxonomy" id="2742613"/>
    <lineage>
        <taxon>Bacteria</taxon>
        <taxon>Pseudomonadati</taxon>
        <taxon>Pseudomonadota</taxon>
        <taxon>Gammaproteobacteria</taxon>
        <taxon>Oceanospirillales</taxon>
        <taxon>Halomonadaceae</taxon>
        <taxon>Halomonas</taxon>
    </lineage>
</organism>
<comment type="caution">
    <text evidence="1">The sequence shown here is derived from an EMBL/GenBank/DDBJ whole genome shotgun (WGS) entry which is preliminary data.</text>
</comment>
<keyword evidence="2" id="KW-1185">Reference proteome</keyword>
<name>A0ABR9F0H3_9GAMM</name>
<dbReference type="RefSeq" id="WP_096281995.1">
    <property type="nucleotide sequence ID" value="NZ_CP189763.1"/>
</dbReference>
<dbReference type="Proteomes" id="UP001645039">
    <property type="component" value="Unassembled WGS sequence"/>
</dbReference>
<reference evidence="1 2" key="1">
    <citation type="submission" date="2020-07" db="EMBL/GenBank/DDBJ databases">
        <title>Halophilic bacteria isolated from french cheeses.</title>
        <authorList>
            <person name="Kothe C.I."/>
            <person name="Farah-Kraiem B."/>
            <person name="Renault P."/>
            <person name="Dridi B."/>
        </authorList>
    </citation>
    <scope>NUCLEOTIDE SEQUENCE [LARGE SCALE GENOMIC DNA]</scope>
    <source>
        <strain evidence="1 2">FME1</strain>
    </source>
</reference>
<evidence type="ECO:0000313" key="2">
    <source>
        <dbReference type="Proteomes" id="UP001645039"/>
    </source>
</evidence>
<evidence type="ECO:0000313" key="1">
    <source>
        <dbReference type="EMBL" id="MBE0399926.1"/>
    </source>
</evidence>
<sequence>MQVFEVYVFFPEAVMQAQDLKRVFLASAASGDCANRVRIAMLADHFVSAAKVGSISFGAGNKHYKKSKTCLFTTCKLLKKDPD</sequence>
<proteinExistence type="predicted"/>
<dbReference type="EMBL" id="RRZD01000005">
    <property type="protein sequence ID" value="MBE0399926.1"/>
    <property type="molecule type" value="Genomic_DNA"/>
</dbReference>